<proteinExistence type="predicted"/>
<organism evidence="1 2">
    <name type="scientific">Myceligenerans pegani</name>
    <dbReference type="NCBI Taxonomy" id="2776917"/>
    <lineage>
        <taxon>Bacteria</taxon>
        <taxon>Bacillati</taxon>
        <taxon>Actinomycetota</taxon>
        <taxon>Actinomycetes</taxon>
        <taxon>Micrococcales</taxon>
        <taxon>Promicromonosporaceae</taxon>
        <taxon>Myceligenerans</taxon>
    </lineage>
</organism>
<gene>
    <name evidence="1" type="ORF">IHE71_16570</name>
</gene>
<reference evidence="1 2" key="1">
    <citation type="submission" date="2020-10" db="EMBL/GenBank/DDBJ databases">
        <title>Myceligenerans pegani sp. nov., an endophytic actinomycete isolated from Peganum harmala L. in Xinjiang, China.</title>
        <authorList>
            <person name="Xin L."/>
        </authorList>
    </citation>
    <scope>NUCLEOTIDE SEQUENCE [LARGE SCALE GENOMIC DNA]</scope>
    <source>
        <strain evidence="1 2">TRM65318</strain>
    </source>
</reference>
<protein>
    <submittedName>
        <fullName evidence="1">Uncharacterized protein</fullName>
    </submittedName>
</protein>
<comment type="caution">
    <text evidence="1">The sequence shown here is derived from an EMBL/GenBank/DDBJ whole genome shotgun (WGS) entry which is preliminary data.</text>
</comment>
<dbReference type="Proteomes" id="UP000625527">
    <property type="component" value="Unassembled WGS sequence"/>
</dbReference>
<keyword evidence="2" id="KW-1185">Reference proteome</keyword>
<name>A0ABR9N0X2_9MICO</name>
<dbReference type="EMBL" id="JADAQT010000099">
    <property type="protein sequence ID" value="MBE1877307.1"/>
    <property type="molecule type" value="Genomic_DNA"/>
</dbReference>
<evidence type="ECO:0000313" key="2">
    <source>
        <dbReference type="Proteomes" id="UP000625527"/>
    </source>
</evidence>
<sequence>MSQIETLTAIPFAETELGAVVLAEARYYEVPTTRAWEYIQDMGQIAAGRVPNFGLPGGLDLPPDVASVLHANATATTLGQVLAMGPEGSHEMLSSLLDFADEHGSIAGLESILLSTILTELHSHDGGLLARAEMVWNAVGGLEGVLSGEADLIPVVDGITGQFGFPSLETLQHVFDDPIGVGTEVVHTIKAPGHRIFDRVQSVLGTIDADAGSTFAEFRQSEVGQFVETVASVAIGIGLVAEAPIAGAIKVGSAVVEGAVTFISGIFDAVFGSSDDENANAPEPPNDHDKVQKGEHAVVGCWVEEEIVVDDTRIPEKVEDGSCPDPDLQQPIPFPMPDEPGGWPTEPRPVLGGPGLGKLFQVEDSDAYSLAFSLDQTGLLELDAIVPELGWDEDAYEGLIEQLDILSVALPDRLDALITRAWTVSVDGGDLEARVLTGEEGAIGVLRPTSPDMTVGVEEVHRNLIIPNTSWRAKIVSPGGFEYTSELEYIVGQIATLDAAVEQKYYANVVDLVTAWRDDLAAIDLSA</sequence>
<evidence type="ECO:0000313" key="1">
    <source>
        <dbReference type="EMBL" id="MBE1877307.1"/>
    </source>
</evidence>
<accession>A0ABR9N0X2</accession>
<dbReference type="RefSeq" id="WP_192863875.1">
    <property type="nucleotide sequence ID" value="NZ_JADAQT010000099.1"/>
</dbReference>